<evidence type="ECO:0000256" key="2">
    <source>
        <dbReference type="ARBA" id="ARBA00022450"/>
    </source>
</evidence>
<dbReference type="Pfam" id="PF00668">
    <property type="entry name" value="Condensation"/>
    <property type="match status" value="2"/>
</dbReference>
<dbReference type="Gene3D" id="3.40.50.12780">
    <property type="entry name" value="N-terminal domain of ligase-like"/>
    <property type="match status" value="1"/>
</dbReference>
<dbReference type="InterPro" id="IPR042099">
    <property type="entry name" value="ANL_N_sf"/>
</dbReference>
<dbReference type="Pfam" id="PF00501">
    <property type="entry name" value="AMP-binding"/>
    <property type="match status" value="1"/>
</dbReference>
<dbReference type="InterPro" id="IPR001227">
    <property type="entry name" value="Ac_transferase_dom_sf"/>
</dbReference>
<dbReference type="Pfam" id="PF02801">
    <property type="entry name" value="Ketoacyl-synt_C"/>
    <property type="match status" value="1"/>
</dbReference>
<feature type="region of interest" description="Disordered" evidence="8">
    <location>
        <begin position="1083"/>
        <end position="1108"/>
    </location>
</feature>
<evidence type="ECO:0000259" key="9">
    <source>
        <dbReference type="PROSITE" id="PS50075"/>
    </source>
</evidence>
<dbReference type="PANTHER" id="PTHR45527">
    <property type="entry name" value="NONRIBOSOMAL PEPTIDE SYNTHETASE"/>
    <property type="match status" value="1"/>
</dbReference>
<dbReference type="Pfam" id="PF00550">
    <property type="entry name" value="PP-binding"/>
    <property type="match status" value="2"/>
</dbReference>
<dbReference type="CDD" id="cd05930">
    <property type="entry name" value="A_NRPS"/>
    <property type="match status" value="1"/>
</dbReference>
<dbReference type="Gene3D" id="3.30.559.30">
    <property type="entry name" value="Nonribosomal peptide synthetase, condensation domain"/>
    <property type="match status" value="2"/>
</dbReference>
<dbReference type="PANTHER" id="PTHR45527:SF1">
    <property type="entry name" value="FATTY ACID SYNTHASE"/>
    <property type="match status" value="1"/>
</dbReference>
<evidence type="ECO:0000313" key="11">
    <source>
        <dbReference type="EMBL" id="GGS65688.1"/>
    </source>
</evidence>
<comment type="cofactor">
    <cofactor evidence="1">
        <name>pantetheine 4'-phosphate</name>
        <dbReference type="ChEBI" id="CHEBI:47942"/>
    </cofactor>
</comment>
<feature type="region of interest" description="Disordered" evidence="8">
    <location>
        <begin position="771"/>
        <end position="793"/>
    </location>
</feature>
<dbReference type="InterPro" id="IPR020841">
    <property type="entry name" value="PKS_Beta-ketoAc_synthase_dom"/>
</dbReference>
<dbReference type="NCBIfam" id="TIGR01733">
    <property type="entry name" value="AA-adenyl-dom"/>
    <property type="match status" value="1"/>
</dbReference>
<dbReference type="InterPro" id="IPR001242">
    <property type="entry name" value="Condensation_dom"/>
</dbReference>
<dbReference type="PROSITE" id="PS50075">
    <property type="entry name" value="CARRIER"/>
    <property type="match status" value="2"/>
</dbReference>
<comment type="similarity">
    <text evidence="7">In the C-terminal section; belongs to the NRP synthetase family.</text>
</comment>
<evidence type="ECO:0000256" key="7">
    <source>
        <dbReference type="ARBA" id="ARBA00029443"/>
    </source>
</evidence>
<dbReference type="CDD" id="cd19531">
    <property type="entry name" value="LCL_NRPS-like"/>
    <property type="match status" value="1"/>
</dbReference>
<feature type="domain" description="Ketosynthase family 3 (KS3)" evidence="10">
    <location>
        <begin position="1"/>
        <end position="425"/>
    </location>
</feature>
<dbReference type="SUPFAM" id="SSF56801">
    <property type="entry name" value="Acetyl-CoA synthetase-like"/>
    <property type="match status" value="1"/>
</dbReference>
<evidence type="ECO:0008006" key="13">
    <source>
        <dbReference type="Google" id="ProtNLM"/>
    </source>
</evidence>
<organism evidence="11 12">
    <name type="scientific">Streptomyces badius</name>
    <dbReference type="NCBI Taxonomy" id="1941"/>
    <lineage>
        <taxon>Bacteria</taxon>
        <taxon>Bacillati</taxon>
        <taxon>Actinomycetota</taxon>
        <taxon>Actinomycetes</taxon>
        <taxon>Kitasatosporales</taxon>
        <taxon>Streptomycetaceae</taxon>
        <taxon>Streptomyces</taxon>
    </lineage>
</organism>
<dbReference type="InterPro" id="IPR006162">
    <property type="entry name" value="Ppantetheine_attach_site"/>
</dbReference>
<feature type="region of interest" description="Disordered" evidence="8">
    <location>
        <begin position="864"/>
        <end position="891"/>
    </location>
</feature>
<dbReference type="Proteomes" id="UP000659767">
    <property type="component" value="Unassembled WGS sequence"/>
</dbReference>
<name>A0ABQ2TFE3_STRBA</name>
<dbReference type="SMART" id="SM00823">
    <property type="entry name" value="PKS_PP"/>
    <property type="match status" value="2"/>
</dbReference>
<feature type="compositionally biased region" description="Low complexity" evidence="8">
    <location>
        <begin position="876"/>
        <end position="889"/>
    </location>
</feature>
<reference evidence="12" key="1">
    <citation type="journal article" date="2019" name="Int. J. Syst. Evol. Microbiol.">
        <title>The Global Catalogue of Microorganisms (GCM) 10K type strain sequencing project: providing services to taxonomists for standard genome sequencing and annotation.</title>
        <authorList>
            <consortium name="The Broad Institute Genomics Platform"/>
            <consortium name="The Broad Institute Genome Sequencing Center for Infectious Disease"/>
            <person name="Wu L."/>
            <person name="Ma J."/>
        </authorList>
    </citation>
    <scope>NUCLEOTIDE SEQUENCE [LARGE SCALE GENOMIC DNA]</scope>
    <source>
        <strain evidence="12">JCM 4350</strain>
    </source>
</reference>
<evidence type="ECO:0000256" key="3">
    <source>
        <dbReference type="ARBA" id="ARBA00022553"/>
    </source>
</evidence>
<dbReference type="SMART" id="SM00825">
    <property type="entry name" value="PKS_KS"/>
    <property type="match status" value="1"/>
</dbReference>
<feature type="compositionally biased region" description="Basic and acidic residues" evidence="8">
    <location>
        <begin position="1848"/>
        <end position="1860"/>
    </location>
</feature>
<keyword evidence="4" id="KW-0808">Transferase</keyword>
<dbReference type="InterPro" id="IPR020806">
    <property type="entry name" value="PKS_PP-bd"/>
</dbReference>
<dbReference type="SUPFAM" id="SSF53901">
    <property type="entry name" value="Thiolase-like"/>
    <property type="match status" value="1"/>
</dbReference>
<sequence length="2366" mass="252380">MPAIAITGLACRFPGAESAEEFWKLLREGVDPREEVPAEDLRRAGREWALSDPAYVAMRKRFSDPALFDAEYFGLSPAEAAVTDPQQRFLLETAVHALEDAGLVPASFPGRIGVYLGVNISDYLLQNILPNPEAIEPLGFHRVLMGNDRGYTATQLSYRLGLTGPSLAVDCACSSSLAAVHHACRALTDYEADAVLVGGAAINPTDVGYAPVEGGISSPDGRCRPFSADARGTVFSSGAGLVVLRRLDEALEDGDRILAVIRAGGLNNDGARKSGYTAPSARGQAELISEVHELAGVAADRVSYVEAHATGTPLGDPIEVSALTEAFRRTTDAVGHCGIGSVKSNIGHLDAASGIAGLIKVVLSLRHRQIPATLGCERLNPHIDFDASPFRVNTRLRPWTGPRPLLAGVSSLGVGGTNVHLLVEEAPKAPDRPVAGASGAGDGHLLLLSARSAAALDALEDAVRSRVAASTPDDARDVAHTLAARRSLHPLRRALLWRADREPVRLDPRRLDPAPVEKGAAFTLTDHVLPDVALASLRGRPAFVAAVRRLTAQCFPPSAEPDTTPLDRLRRTAPRAAAMVTALACAELWAEQGVRPGAVVATTGNRPAAAVLSGVIAASQAPRIVAALARGEETAGPLDGLIPGRATIPWYDADGAELCPAGRVPDAALAFGDTPAPPGQRTLPPMLPALLNPVPVTESAPSMPTVFPDAVELTGSKDVRPGAEAFLAALGQAWVAGLAQDPTRLVPAEGADRFTEVPRYPFQRRRHWLEASAPPPAGPLAAEPAGNSGEQTSDDLGQAALQIFAQATGRSEIAAGDDLFLLGGDSLLATRVVAQARQRWGRRIPLGSFMEEPTPAGLARLAAATEPSAPPGGAPGAATPAPAVPAEESGPAPATSIQEAFLFLSEFEGAAEAFNVPVLADLRGDVDRDALRAAVADLVARHETLRTAFHATGDGFLQMVREQAPVDVVVEDVADEDALRVAISSLLDTTIPTDRAPLCAARMFRMGPERTVLALALHHLVADAASIGVLLRDLYALYRNRTGTGPELPVISQLAARHARAEADWLTTEDAERQRAFWRGELADPPAPLELPGDGPRGARRGHRGAKLGFTLPRGTAQSVRDLAAEESTTPFVVVLTAFSVLLAALTDQKDLIVGCPVSGRHRPETRDLIGNFVNTLPIRSTFPAGRSFRLLVRDTARRVTGAMDHQELPFEVMARDAVRGTGSRGEASSVFQVLFNLLHPGSMSAQPPTGIEVRQLPFERTTSPYELSLDWWIDDDLIGGRFLYDTDRFSEQTVDGWRESFAYLLETLTGTPDTAVDGVPAEPPGRARRARAVLTGPTVEVPELPVHAVFLEHAARQPEAEAVNDGRESLSYGQLAGLSAGMADLVTGHGIRTGEPVGIALPRDARTVVALLGVLRAGATPVPFDPSLPPPRLAAMAEHSGTRLVLCDRPEEADFVPEGARRIVLPAVSAMPARDGAAPGDRVDPSVGAYLTYTSGTTGRPKGIHFPHRALANLIHWETDGYTKARRWLQFASFGFDAAFHETFAALCSGGSVHVADEETRHDHDALAGFVRRHQVQKAILPVSLAHALATRFEHDPSAFASLREIATTGEQLRLSAPMLAFFERLDGCRLINNYGPAETHVVTSYTFSGPPRKWPRYAPIGRPIQNVALGLESSDGLRAVPRGSVGELVIGGPCVATGYLHDPDLTQVRFTVSADGRRQYRSGDRARLLPQDEVAFLGRRDQQVKIRGYRVEPGEIELVIRKDPDVADVALVVRGAEGDRRIDAYLVPVPGAEGMGARTRARLAEVLPAALVPASFTVVDRLPVNANGKVDHALLPPPGAAGSPVDSRDGQRRARPDGPEDELLESVLDAFRRVLDQPGLGPDDDFFEAGGHSLLATRLVHRVREELDARLSIADFYASGTARDIADLVTGRRRLGAAHPEEQLPPATATAALPPGLAVLADHPGPDRQKTTVYDTGQRLDPDRLSEAVAVVLERHPALRLRVDDAHRAGTVDTAAVVAEAVVLRRPPAGLPTARLAGWLYERGQAEPLDPRTGPLVRVATVDAPDGSTLLAVTVHLLALDGRGLDNLCRTLDEAYARTTAPCEPDDGFLRYLAWRSALPGSRRQEEAVRLWRRLLAPLSGIARPVVRTAPEIGRRWWAPDTNLQTALRARCAQQRTTPFTLHLAALGVALGRLGGTDRACPAVPLDGRFQRQLDGSVGAFANIVPMPLAVPGDQPLGRILEDARRVVDEVVSASAVPYADLATAHADLAAFDDLDIVFNYARDDERLPFGTGTLRDVGPDLLAPGRRLHLTVVDRQDSFRTLLRHDAATGDDRLLDLYRQALYGLVFDPEASADSLVPKGAGT</sequence>
<protein>
    <recommendedName>
        <fullName evidence="13">Non-ribosomal peptide synthetase</fullName>
    </recommendedName>
</protein>
<dbReference type="InterPro" id="IPR020845">
    <property type="entry name" value="AMP-binding_CS"/>
</dbReference>
<dbReference type="SUPFAM" id="SSF52777">
    <property type="entry name" value="CoA-dependent acyltransferases"/>
    <property type="match status" value="4"/>
</dbReference>
<dbReference type="InterPro" id="IPR014031">
    <property type="entry name" value="Ketoacyl_synth_C"/>
</dbReference>
<dbReference type="InterPro" id="IPR018201">
    <property type="entry name" value="Ketoacyl_synth_AS"/>
</dbReference>
<dbReference type="Pfam" id="PF13193">
    <property type="entry name" value="AMP-binding_C"/>
    <property type="match status" value="1"/>
</dbReference>
<dbReference type="Pfam" id="PF00109">
    <property type="entry name" value="ketoacyl-synt"/>
    <property type="match status" value="1"/>
</dbReference>
<dbReference type="InterPro" id="IPR025110">
    <property type="entry name" value="AMP-bd_C"/>
</dbReference>
<dbReference type="PROSITE" id="PS52004">
    <property type="entry name" value="KS3_2"/>
    <property type="match status" value="1"/>
</dbReference>
<feature type="domain" description="Carrier" evidence="9">
    <location>
        <begin position="791"/>
        <end position="866"/>
    </location>
</feature>
<evidence type="ECO:0000313" key="12">
    <source>
        <dbReference type="Proteomes" id="UP000659767"/>
    </source>
</evidence>
<dbReference type="SUPFAM" id="SSF47336">
    <property type="entry name" value="ACP-like"/>
    <property type="match status" value="2"/>
</dbReference>
<dbReference type="InterPro" id="IPR000873">
    <property type="entry name" value="AMP-dep_synth/lig_dom"/>
</dbReference>
<dbReference type="InterPro" id="IPR009081">
    <property type="entry name" value="PP-bd_ACP"/>
</dbReference>
<dbReference type="Gene3D" id="3.40.366.10">
    <property type="entry name" value="Malonyl-Coenzyme A Acyl Carrier Protein, domain 2"/>
    <property type="match status" value="1"/>
</dbReference>
<dbReference type="Gene3D" id="3.30.300.30">
    <property type="match status" value="1"/>
</dbReference>
<evidence type="ECO:0000256" key="6">
    <source>
        <dbReference type="ARBA" id="ARBA00023315"/>
    </source>
</evidence>
<keyword evidence="5" id="KW-0045">Antibiotic biosynthesis</keyword>
<keyword evidence="2" id="KW-0596">Phosphopantetheine</keyword>
<comment type="caution">
    <text evidence="11">The sequence shown here is derived from an EMBL/GenBank/DDBJ whole genome shotgun (WGS) entry which is preliminary data.</text>
</comment>
<evidence type="ECO:0000256" key="5">
    <source>
        <dbReference type="ARBA" id="ARBA00023194"/>
    </source>
</evidence>
<dbReference type="Pfam" id="PF16197">
    <property type="entry name" value="KAsynt_C_assoc"/>
    <property type="match status" value="1"/>
</dbReference>
<dbReference type="PROSITE" id="PS00455">
    <property type="entry name" value="AMP_BINDING"/>
    <property type="match status" value="1"/>
</dbReference>
<dbReference type="InterPro" id="IPR016039">
    <property type="entry name" value="Thiolase-like"/>
</dbReference>
<evidence type="ECO:0000256" key="1">
    <source>
        <dbReference type="ARBA" id="ARBA00001957"/>
    </source>
</evidence>
<dbReference type="PROSITE" id="PS00012">
    <property type="entry name" value="PHOSPHOPANTETHEINE"/>
    <property type="match status" value="2"/>
</dbReference>
<dbReference type="Gene3D" id="3.30.559.10">
    <property type="entry name" value="Chloramphenicol acetyltransferase-like domain"/>
    <property type="match status" value="2"/>
</dbReference>
<evidence type="ECO:0000256" key="8">
    <source>
        <dbReference type="SAM" id="MobiDB-lite"/>
    </source>
</evidence>
<keyword evidence="6" id="KW-0012">Acyltransferase</keyword>
<keyword evidence="12" id="KW-1185">Reference proteome</keyword>
<feature type="region of interest" description="Disordered" evidence="8">
    <location>
        <begin position="1832"/>
        <end position="1863"/>
    </location>
</feature>
<dbReference type="EMBL" id="BMSZ01000013">
    <property type="protein sequence ID" value="GGS65688.1"/>
    <property type="molecule type" value="Genomic_DNA"/>
</dbReference>
<proteinExistence type="inferred from homology"/>
<dbReference type="Gene3D" id="3.40.47.10">
    <property type="match status" value="1"/>
</dbReference>
<dbReference type="CDD" id="cd00833">
    <property type="entry name" value="PKS"/>
    <property type="match status" value="1"/>
</dbReference>
<dbReference type="InterPro" id="IPR045851">
    <property type="entry name" value="AMP-bd_C_sf"/>
</dbReference>
<evidence type="ECO:0000259" key="10">
    <source>
        <dbReference type="PROSITE" id="PS52004"/>
    </source>
</evidence>
<gene>
    <name evidence="11" type="ORF">GCM10010253_45710</name>
</gene>
<evidence type="ECO:0000256" key="4">
    <source>
        <dbReference type="ARBA" id="ARBA00022679"/>
    </source>
</evidence>
<dbReference type="PROSITE" id="PS00606">
    <property type="entry name" value="KS3_1"/>
    <property type="match status" value="1"/>
</dbReference>
<feature type="domain" description="Carrier" evidence="9">
    <location>
        <begin position="1860"/>
        <end position="1935"/>
    </location>
</feature>
<dbReference type="InterPro" id="IPR036736">
    <property type="entry name" value="ACP-like_sf"/>
</dbReference>
<dbReference type="InterPro" id="IPR014030">
    <property type="entry name" value="Ketoacyl_synth_N"/>
</dbReference>
<dbReference type="InterPro" id="IPR023213">
    <property type="entry name" value="CAT-like_dom_sf"/>
</dbReference>
<dbReference type="Gene3D" id="1.10.1200.10">
    <property type="entry name" value="ACP-like"/>
    <property type="match status" value="2"/>
</dbReference>
<keyword evidence="3" id="KW-0597">Phosphoprotein</keyword>
<dbReference type="InterPro" id="IPR032821">
    <property type="entry name" value="PKS_assoc"/>
</dbReference>
<accession>A0ABQ2TFE3</accession>
<dbReference type="InterPro" id="IPR010071">
    <property type="entry name" value="AA_adenyl_dom"/>
</dbReference>
<dbReference type="Gene3D" id="3.30.70.3290">
    <property type="match status" value="1"/>
</dbReference>